<organism evidence="3">
    <name type="scientific">Mangrovimonas cancribranchiae</name>
    <dbReference type="NCBI Taxonomy" id="3080055"/>
    <lineage>
        <taxon>Bacteria</taxon>
        <taxon>Pseudomonadati</taxon>
        <taxon>Bacteroidota</taxon>
        <taxon>Flavobacteriia</taxon>
        <taxon>Flavobacteriales</taxon>
        <taxon>Flavobacteriaceae</taxon>
        <taxon>Mangrovimonas</taxon>
    </lineage>
</organism>
<dbReference type="InterPro" id="IPR018551">
    <property type="entry name" value="DUF2007"/>
</dbReference>
<dbReference type="KEGG" id="mcaa:R3L15_07185"/>
<protein>
    <submittedName>
        <fullName evidence="3">DUF2007 domain-containing protein</fullName>
    </submittedName>
</protein>
<keyword evidence="4" id="KW-1185">Reference proteome</keyword>
<dbReference type="EMBL" id="CP136924">
    <property type="protein sequence ID" value="WXA02916.1"/>
    <property type="molecule type" value="Genomic_DNA"/>
</dbReference>
<dbReference type="AlphaFoldDB" id="A0AAU6P383"/>
<feature type="domain" description="DUF2007" evidence="1">
    <location>
        <begin position="7"/>
        <end position="71"/>
    </location>
</feature>
<evidence type="ECO:0000259" key="1">
    <source>
        <dbReference type="Pfam" id="PF09413"/>
    </source>
</evidence>
<dbReference type="RefSeq" id="WP_338730824.1">
    <property type="nucleotide sequence ID" value="NZ_CP136924.1"/>
</dbReference>
<dbReference type="EMBL" id="CP136925">
    <property type="protein sequence ID" value="WXA11922.1"/>
    <property type="molecule type" value="Genomic_DNA"/>
</dbReference>
<proteinExistence type="predicted"/>
<evidence type="ECO:0000313" key="3">
    <source>
        <dbReference type="EMBL" id="WXA11922.1"/>
    </source>
</evidence>
<reference evidence="3 4" key="1">
    <citation type="submission" date="2023-10" db="EMBL/GenBank/DDBJ databases">
        <title>Culture-based analysis of two novel bacteria associated with mangrove crab gills.</title>
        <authorList>
            <person name="Yang X."/>
            <person name="Garuglieri E."/>
            <person name="Van Goethem M.W."/>
            <person name="Fusi M."/>
            <person name="Marasco R."/>
            <person name="Daffonchio D.G."/>
        </authorList>
    </citation>
    <scope>NUCLEOTIDE SEQUENCE</scope>
    <source>
        <strain evidence="3">UG2-1</strain>
        <strain evidence="2">UG2-2</strain>
        <strain evidence="4">UG2_2</strain>
    </source>
</reference>
<evidence type="ECO:0000313" key="2">
    <source>
        <dbReference type="EMBL" id="WXA02916.1"/>
    </source>
</evidence>
<evidence type="ECO:0000313" key="4">
    <source>
        <dbReference type="Proteomes" id="UP001368318"/>
    </source>
</evidence>
<dbReference type="Pfam" id="PF09413">
    <property type="entry name" value="DUF2007"/>
    <property type="match status" value="1"/>
</dbReference>
<dbReference type="Proteomes" id="UP001368318">
    <property type="component" value="Chromosome"/>
</dbReference>
<sequence>MDSTYKKIFSGSFIVVQLIVDKLKAIGINPVVKDETESGRLAGFMASIPGFQDLYVSEDEVETARPVIERVTNELEADTN</sequence>
<gene>
    <name evidence="3" type="ORF">R3L15_07185</name>
    <name evidence="2" type="ORF">R3L16_00215</name>
</gene>
<accession>A0AAU6P383</accession>
<name>A0AAU6P383_9FLAO</name>